<dbReference type="InterPro" id="IPR018980">
    <property type="entry name" value="FERM_PH-like_C"/>
</dbReference>
<dbReference type="Gene3D" id="2.30.29.30">
    <property type="entry name" value="Pleckstrin-homology domain (PH domain)/Phosphotyrosine-binding domain (PTB)"/>
    <property type="match status" value="1"/>
</dbReference>
<dbReference type="SUPFAM" id="SSF57850">
    <property type="entry name" value="RING/U-box"/>
    <property type="match status" value="1"/>
</dbReference>
<dbReference type="InterPro" id="IPR013083">
    <property type="entry name" value="Znf_RING/FYVE/PHD"/>
</dbReference>
<dbReference type="PROSITE" id="PS50089">
    <property type="entry name" value="ZF_RING_2"/>
    <property type="match status" value="1"/>
</dbReference>
<dbReference type="CDD" id="cd14473">
    <property type="entry name" value="FERM_B-lobe"/>
    <property type="match status" value="1"/>
</dbReference>
<dbReference type="Pfam" id="PF09380">
    <property type="entry name" value="FERM_C"/>
    <property type="match status" value="1"/>
</dbReference>
<dbReference type="PROSITE" id="PS50057">
    <property type="entry name" value="FERM_3"/>
    <property type="match status" value="1"/>
</dbReference>
<dbReference type="SUPFAM" id="SSF50729">
    <property type="entry name" value="PH domain-like"/>
    <property type="match status" value="1"/>
</dbReference>
<evidence type="ECO:0000256" key="3">
    <source>
        <dbReference type="ARBA" id="ARBA00022833"/>
    </source>
</evidence>
<dbReference type="InterPro" id="IPR035963">
    <property type="entry name" value="FERM_2"/>
</dbReference>
<dbReference type="GO" id="GO:0008270">
    <property type="term" value="F:zinc ion binding"/>
    <property type="evidence" value="ECO:0007669"/>
    <property type="project" value="UniProtKB-KW"/>
</dbReference>
<dbReference type="Gene3D" id="3.30.40.10">
    <property type="entry name" value="Zinc/RING finger domain, C3HC4 (zinc finger)"/>
    <property type="match status" value="1"/>
</dbReference>
<dbReference type="InterPro" id="IPR019748">
    <property type="entry name" value="FERM_central"/>
</dbReference>
<gene>
    <name evidence="8" type="primary">LOC111135411</name>
</gene>
<dbReference type="KEGG" id="cvn:111135411"/>
<keyword evidence="3" id="KW-0862">Zinc</keyword>
<dbReference type="InterPro" id="IPR019749">
    <property type="entry name" value="Band_41_domain"/>
</dbReference>
<dbReference type="InterPro" id="IPR000299">
    <property type="entry name" value="FERM_domain"/>
</dbReference>
<dbReference type="InterPro" id="IPR018979">
    <property type="entry name" value="FERM_N"/>
</dbReference>
<dbReference type="FunFam" id="1.10.1170.10:FF:000002">
    <property type="entry name" value="Baculoviral IAP repeat containing 7"/>
    <property type="match status" value="1"/>
</dbReference>
<dbReference type="InterPro" id="IPR014352">
    <property type="entry name" value="FERM/acyl-CoA-bd_prot_sf"/>
</dbReference>
<dbReference type="SUPFAM" id="SSF54236">
    <property type="entry name" value="Ubiquitin-like"/>
    <property type="match status" value="1"/>
</dbReference>
<evidence type="ECO:0000256" key="4">
    <source>
        <dbReference type="PROSITE-ProRule" id="PRU00175"/>
    </source>
</evidence>
<proteinExistence type="predicted"/>
<name>A0A8B8EMM0_CRAVI</name>
<dbReference type="RefSeq" id="XP_022341160.1">
    <property type="nucleotide sequence ID" value="XM_022485452.1"/>
</dbReference>
<dbReference type="InterPro" id="IPR011993">
    <property type="entry name" value="PH-like_dom_sf"/>
</dbReference>
<dbReference type="Pfam" id="PF13920">
    <property type="entry name" value="zf-C3HC4_3"/>
    <property type="match status" value="1"/>
</dbReference>
<evidence type="ECO:0000259" key="6">
    <source>
        <dbReference type="PROSITE" id="PS50089"/>
    </source>
</evidence>
<dbReference type="SMART" id="SM01196">
    <property type="entry name" value="FERM_C"/>
    <property type="match status" value="1"/>
</dbReference>
<feature type="domain" description="FERM" evidence="5">
    <location>
        <begin position="6"/>
        <end position="290"/>
    </location>
</feature>
<evidence type="ECO:0000256" key="2">
    <source>
        <dbReference type="ARBA" id="ARBA00022771"/>
    </source>
</evidence>
<sequence>MSTTKLWCLVSQPNSVVLEVEVDQRANGQECLEKICEKLGIDYSEKDYFGLQYKGNKGENLWLNMRNQISRQLSGPQPFRFQLRVKFFVQPHMLLQDTTRHQFYLQICMELKAKKLLVSDEDQLVRILALMAQAEHGNQAHSEQQILSYQNLMHGITSSSEEIQIKLAYEHAKYRGMRKLTSEYKVVQEASALPGYGMEYHEAKNEGNEDIHVGVGPEGVVIYDTDMTEMSRFPYPIVQKAVHNGRKCLLCVFNEDGETTHEEFKMVSSKAAIAMYRSITEMHSFFRCDTINSEVFSQVSQDLKGVLASIFLKENNSVGMNYVFDVQHTFREVYDSTKRKMFMSQQSLDDQGQDHAECEMETSCESRDISENIQEYKSQLQKIQECFVCRVCMDKEISTTLCPCGHMVCCTECASRLEECPVCRTAINKIQPVFLPTQVTTASR</sequence>
<dbReference type="Gene3D" id="3.10.20.90">
    <property type="entry name" value="Phosphatidylinositol 3-kinase Catalytic Subunit, Chain A, domain 1"/>
    <property type="match status" value="1"/>
</dbReference>
<keyword evidence="7" id="KW-1185">Reference proteome</keyword>
<dbReference type="PANTHER" id="PTHR23280:SF13">
    <property type="entry name" value="E3 UBIQUITIN-PROTEIN LIGASE MYLIP"/>
    <property type="match status" value="1"/>
</dbReference>
<protein>
    <submittedName>
        <fullName evidence="8">E3 ubiquitin-protein ligase MYLIP-like</fullName>
    </submittedName>
</protein>
<feature type="domain" description="RING-type" evidence="6">
    <location>
        <begin position="389"/>
        <end position="424"/>
    </location>
</feature>
<dbReference type="InterPro" id="IPR001841">
    <property type="entry name" value="Znf_RING"/>
</dbReference>
<evidence type="ECO:0000313" key="7">
    <source>
        <dbReference type="Proteomes" id="UP000694844"/>
    </source>
</evidence>
<evidence type="ECO:0000256" key="1">
    <source>
        <dbReference type="ARBA" id="ARBA00022723"/>
    </source>
</evidence>
<accession>A0A8B8EMM0</accession>
<evidence type="ECO:0000313" key="8">
    <source>
        <dbReference type="RefSeq" id="XP_022341160.1"/>
    </source>
</evidence>
<dbReference type="Gene3D" id="1.20.80.10">
    <property type="match status" value="1"/>
</dbReference>
<dbReference type="Proteomes" id="UP000694844">
    <property type="component" value="Chromosome 5"/>
</dbReference>
<dbReference type="Pfam" id="PF09379">
    <property type="entry name" value="FERM_N"/>
    <property type="match status" value="1"/>
</dbReference>
<dbReference type="GeneID" id="111135411"/>
<dbReference type="GO" id="GO:0006511">
    <property type="term" value="P:ubiquitin-dependent protein catabolic process"/>
    <property type="evidence" value="ECO:0007669"/>
    <property type="project" value="TreeGrafter"/>
</dbReference>
<dbReference type="OrthoDB" id="10037309at2759"/>
<dbReference type="PANTHER" id="PTHR23280">
    <property type="entry name" value="4.1 G PROTEIN"/>
    <property type="match status" value="1"/>
</dbReference>
<dbReference type="AlphaFoldDB" id="A0A8B8EMM0"/>
<dbReference type="SUPFAM" id="SSF47031">
    <property type="entry name" value="Second domain of FERM"/>
    <property type="match status" value="1"/>
</dbReference>
<reference evidence="8" key="1">
    <citation type="submission" date="2025-08" db="UniProtKB">
        <authorList>
            <consortium name="RefSeq"/>
        </authorList>
    </citation>
    <scope>IDENTIFICATION</scope>
    <source>
        <tissue evidence="8">Whole sample</tissue>
    </source>
</reference>
<dbReference type="CDD" id="cd17104">
    <property type="entry name" value="FERM_F1_MYLIP"/>
    <property type="match status" value="1"/>
</dbReference>
<dbReference type="InterPro" id="IPR029071">
    <property type="entry name" value="Ubiquitin-like_domsf"/>
</dbReference>
<organism evidence="7 8">
    <name type="scientific">Crassostrea virginica</name>
    <name type="common">Eastern oyster</name>
    <dbReference type="NCBI Taxonomy" id="6565"/>
    <lineage>
        <taxon>Eukaryota</taxon>
        <taxon>Metazoa</taxon>
        <taxon>Spiralia</taxon>
        <taxon>Lophotrochozoa</taxon>
        <taxon>Mollusca</taxon>
        <taxon>Bivalvia</taxon>
        <taxon>Autobranchia</taxon>
        <taxon>Pteriomorphia</taxon>
        <taxon>Ostreida</taxon>
        <taxon>Ostreoidea</taxon>
        <taxon>Ostreidae</taxon>
        <taxon>Crassostrea</taxon>
    </lineage>
</organism>
<dbReference type="GO" id="GO:0004842">
    <property type="term" value="F:ubiquitin-protein transferase activity"/>
    <property type="evidence" value="ECO:0007669"/>
    <property type="project" value="TreeGrafter"/>
</dbReference>
<dbReference type="Pfam" id="PF00373">
    <property type="entry name" value="FERM_M"/>
    <property type="match status" value="1"/>
</dbReference>
<keyword evidence="2 4" id="KW-0863">Zinc-finger</keyword>
<keyword evidence="1" id="KW-0479">Metal-binding</keyword>
<evidence type="ECO:0000259" key="5">
    <source>
        <dbReference type="PROSITE" id="PS50057"/>
    </source>
</evidence>
<dbReference type="SMART" id="SM00295">
    <property type="entry name" value="B41"/>
    <property type="match status" value="1"/>
</dbReference>